<dbReference type="InterPro" id="IPR004242">
    <property type="entry name" value="Transposase_21"/>
</dbReference>
<accession>A0AAE1LGQ3</accession>
<dbReference type="PANTHER" id="PTHR46579:SF1">
    <property type="entry name" value="F5_8 TYPE C DOMAIN-CONTAINING PROTEIN"/>
    <property type="match status" value="1"/>
</dbReference>
<dbReference type="EMBL" id="JAHWGI010000872">
    <property type="protein sequence ID" value="KAK3918094.1"/>
    <property type="molecule type" value="Genomic_DNA"/>
</dbReference>
<reference evidence="1" key="2">
    <citation type="journal article" date="2023" name="BMC Genomics">
        <title>Pest status, molecular evolution, and epigenetic factors derived from the genome assembly of Frankliniella fusca, a thysanopteran phytovirus vector.</title>
        <authorList>
            <person name="Catto M.A."/>
            <person name="Labadie P.E."/>
            <person name="Jacobson A.L."/>
            <person name="Kennedy G.G."/>
            <person name="Srinivasan R."/>
            <person name="Hunt B.G."/>
        </authorList>
    </citation>
    <scope>NUCLEOTIDE SEQUENCE</scope>
    <source>
        <strain evidence="1">PL_HMW_Pooled</strain>
    </source>
</reference>
<reference evidence="1" key="1">
    <citation type="submission" date="2021-07" db="EMBL/GenBank/DDBJ databases">
        <authorList>
            <person name="Catto M.A."/>
            <person name="Jacobson A."/>
            <person name="Kennedy G."/>
            <person name="Labadie P."/>
            <person name="Hunt B.G."/>
            <person name="Srinivasan R."/>
        </authorList>
    </citation>
    <scope>NUCLEOTIDE SEQUENCE</scope>
    <source>
        <strain evidence="1">PL_HMW_Pooled</strain>
        <tissue evidence="1">Head</tissue>
    </source>
</reference>
<dbReference type="Pfam" id="PF02992">
    <property type="entry name" value="Transposase_21"/>
    <property type="match status" value="1"/>
</dbReference>
<comment type="caution">
    <text evidence="1">The sequence shown here is derived from an EMBL/GenBank/DDBJ whole genome shotgun (WGS) entry which is preliminary data.</text>
</comment>
<evidence type="ECO:0000313" key="2">
    <source>
        <dbReference type="Proteomes" id="UP001219518"/>
    </source>
</evidence>
<gene>
    <name evidence="1" type="ORF">KUF71_026314</name>
</gene>
<dbReference type="Proteomes" id="UP001219518">
    <property type="component" value="Unassembled WGS sequence"/>
</dbReference>
<evidence type="ECO:0000313" key="1">
    <source>
        <dbReference type="EMBL" id="KAK3918094.1"/>
    </source>
</evidence>
<dbReference type="PANTHER" id="PTHR46579">
    <property type="entry name" value="F5/8 TYPE C DOMAIN-CONTAINING PROTEIN-RELATED"/>
    <property type="match status" value="1"/>
</dbReference>
<proteinExistence type="predicted"/>
<organism evidence="1 2">
    <name type="scientific">Frankliniella fusca</name>
    <dbReference type="NCBI Taxonomy" id="407009"/>
    <lineage>
        <taxon>Eukaryota</taxon>
        <taxon>Metazoa</taxon>
        <taxon>Ecdysozoa</taxon>
        <taxon>Arthropoda</taxon>
        <taxon>Hexapoda</taxon>
        <taxon>Insecta</taxon>
        <taxon>Pterygota</taxon>
        <taxon>Neoptera</taxon>
        <taxon>Paraneoptera</taxon>
        <taxon>Thysanoptera</taxon>
        <taxon>Terebrantia</taxon>
        <taxon>Thripoidea</taxon>
        <taxon>Thripidae</taxon>
        <taxon>Frankliniella</taxon>
    </lineage>
</organism>
<name>A0AAE1LGQ3_9NEOP</name>
<keyword evidence="2" id="KW-1185">Reference proteome</keyword>
<protein>
    <submittedName>
        <fullName evidence="1">Serine/threonine-protein phosphatase 4 catalytic subunit 1</fullName>
    </submittedName>
</protein>
<dbReference type="AlphaFoldDB" id="A0AAE1LGQ3"/>
<sequence>MSSRESDDESCASEIYFSEEDDVYNKHEDPPVYNGAPISVSESMTSILSFVIRHELSGQEIIDLLNLVNLHCKEEDNEMKTSLYFFKKYFSCLDCPVVYHYYCSSCFAKVEKIEVCPNAKLHAGKNDKSIFVELPLVPQLQKLFAQEQFFSNLSYRHTRKKTTPENLEDINDGQLYKELLGFLSESELNFTMMLNTDGVPVFKSSQKSLWPIFLNVMEQPPKYRFKKEFTLIAGLWFGCKPEANMILDPLVKSFNCVRTGFHVRPPGRSNSCISKGIVLAATTDLPAKIMLLGMTSYSGAFGCQICKIKGRSVQITKKQRKKVKKKTDENNEEKLSSVWVYPYSDELDLRSHQETKDLGNKAYQLLMAVGNVKIDNLGVKYPSAITQIMYDVIRGFAVDDLHTLYLGVTKTLTKLLFDSKHSSEPYSLRKYLHLVDERLLKIKLPNVFERCIRKIDGEFSYWKGKECETYIHYLSIAVLDGIMSDKYLEHHIDLVECLHILQSPSISPEKLLACSKKLDNYVKNFEVLYGTRNMSMVIHLLQHLVFVVTNLGPLRYCSCYPYESLNGDILKIIHGTRSRGGTQ</sequence>